<evidence type="ECO:0000313" key="2">
    <source>
        <dbReference type="Proteomes" id="UP000265618"/>
    </source>
</evidence>
<organism evidence="1 2">
    <name type="scientific">Kipferlia bialata</name>
    <dbReference type="NCBI Taxonomy" id="797122"/>
    <lineage>
        <taxon>Eukaryota</taxon>
        <taxon>Metamonada</taxon>
        <taxon>Carpediemonas-like organisms</taxon>
        <taxon>Kipferlia</taxon>
    </lineage>
</organism>
<comment type="caution">
    <text evidence="1">The sequence shown here is derived from an EMBL/GenBank/DDBJ whole genome shotgun (WGS) entry which is preliminary data.</text>
</comment>
<protein>
    <submittedName>
        <fullName evidence="1">Uncharacterized protein</fullName>
    </submittedName>
</protein>
<dbReference type="EMBL" id="BDIP01008832">
    <property type="protein sequence ID" value="GCA64853.1"/>
    <property type="molecule type" value="Genomic_DNA"/>
</dbReference>
<gene>
    <name evidence="1" type="ORF">KIPB_015575</name>
</gene>
<dbReference type="Proteomes" id="UP000265618">
    <property type="component" value="Unassembled WGS sequence"/>
</dbReference>
<dbReference type="AlphaFoldDB" id="A0A391P4B5"/>
<keyword evidence="2" id="KW-1185">Reference proteome</keyword>
<sequence length="76" mass="8738">EETPVEISLNRLKCKYCHMRIVRPGVTYFRVGLCGSHVACSVCAEDDKLSRADPCVCGKYRRYRCRKTAIKVNLRD</sequence>
<accession>A0A391P4B5</accession>
<evidence type="ECO:0000313" key="1">
    <source>
        <dbReference type="EMBL" id="GCA64853.1"/>
    </source>
</evidence>
<reference evidence="1 2" key="1">
    <citation type="journal article" date="2018" name="PLoS ONE">
        <title>The draft genome of Kipferlia bialata reveals reductive genome evolution in fornicate parasites.</title>
        <authorList>
            <person name="Tanifuji G."/>
            <person name="Takabayashi S."/>
            <person name="Kume K."/>
            <person name="Takagi M."/>
            <person name="Nakayama T."/>
            <person name="Kamikawa R."/>
            <person name="Inagaki Y."/>
            <person name="Hashimoto T."/>
        </authorList>
    </citation>
    <scope>NUCLEOTIDE SEQUENCE [LARGE SCALE GENOMIC DNA]</scope>
    <source>
        <strain evidence="1">NY0173</strain>
    </source>
</reference>
<proteinExistence type="predicted"/>
<feature type="non-terminal residue" evidence="1">
    <location>
        <position position="1"/>
    </location>
</feature>
<name>A0A391P4B5_9EUKA</name>